<name>A0ACC0GJ54_9ERIC</name>
<gene>
    <name evidence="1" type="ORF">LOK49_LG09G02504</name>
</gene>
<keyword evidence="2" id="KW-1185">Reference proteome</keyword>
<comment type="caution">
    <text evidence="1">The sequence shown here is derived from an EMBL/GenBank/DDBJ whole genome shotgun (WGS) entry which is preliminary data.</text>
</comment>
<proteinExistence type="predicted"/>
<dbReference type="Proteomes" id="UP001060215">
    <property type="component" value="Chromosome 8"/>
</dbReference>
<evidence type="ECO:0000313" key="2">
    <source>
        <dbReference type="Proteomes" id="UP001060215"/>
    </source>
</evidence>
<protein>
    <submittedName>
        <fullName evidence="1">Uncharacterized protein</fullName>
    </submittedName>
</protein>
<organism evidence="1 2">
    <name type="scientific">Camellia lanceoleosa</name>
    <dbReference type="NCBI Taxonomy" id="1840588"/>
    <lineage>
        <taxon>Eukaryota</taxon>
        <taxon>Viridiplantae</taxon>
        <taxon>Streptophyta</taxon>
        <taxon>Embryophyta</taxon>
        <taxon>Tracheophyta</taxon>
        <taxon>Spermatophyta</taxon>
        <taxon>Magnoliopsida</taxon>
        <taxon>eudicotyledons</taxon>
        <taxon>Gunneridae</taxon>
        <taxon>Pentapetalae</taxon>
        <taxon>asterids</taxon>
        <taxon>Ericales</taxon>
        <taxon>Theaceae</taxon>
        <taxon>Camellia</taxon>
    </lineage>
</organism>
<accession>A0ACC0GJ54</accession>
<sequence>MAAQQDPTRGSINVVVEYKIEDSTDNSIRHGWVKIQDMKVERSFLGFENENEAKRVHKNLSKLQGVSFLKSYFIIKHQEHYWLAVDKIQYSLEKYKKEHSRIWNGSRLVSQYQDIIRGIIIGMCELHGQRYTHGSLSIKDILIVNDKPKFAFIRNEFLEGDNECPIHKENLGQDFEDLKILFKKVIGTYPGNEELNHFYERAEVNNALSLSKLYFHPILMAPMERFFQPVRMDTLERYPDHEKASNARDHPTNDWIKEVKEYYENIKTYAEEKKRPYRLNVWDLFKFVRNAIVHINEYTKSKTEEDVEKELSTMFPDSFNEIYDLFDLKEIASGSRATHLESPTKDGQKRRTHQQSSGRPPKRTRLDHNLNPSKSEPPSSSRHCQSSQRRSHCQSSSSGHSQSSSSRYQTRRPR</sequence>
<dbReference type="EMBL" id="CM045765">
    <property type="protein sequence ID" value="KAI8001202.1"/>
    <property type="molecule type" value="Genomic_DNA"/>
</dbReference>
<reference evidence="1 2" key="1">
    <citation type="journal article" date="2022" name="Plant J.">
        <title>Chromosome-level genome of Camellia lanceoleosa provides a valuable resource for understanding genome evolution and self-incompatibility.</title>
        <authorList>
            <person name="Gong W."/>
            <person name="Xiao S."/>
            <person name="Wang L."/>
            <person name="Liao Z."/>
            <person name="Chang Y."/>
            <person name="Mo W."/>
            <person name="Hu G."/>
            <person name="Li W."/>
            <person name="Zhao G."/>
            <person name="Zhu H."/>
            <person name="Hu X."/>
            <person name="Ji K."/>
            <person name="Xiang X."/>
            <person name="Song Q."/>
            <person name="Yuan D."/>
            <person name="Jin S."/>
            <person name="Zhang L."/>
        </authorList>
    </citation>
    <scope>NUCLEOTIDE SEQUENCE [LARGE SCALE GENOMIC DNA]</scope>
    <source>
        <strain evidence="1">SQ_2022a</strain>
    </source>
</reference>
<evidence type="ECO:0000313" key="1">
    <source>
        <dbReference type="EMBL" id="KAI8001202.1"/>
    </source>
</evidence>